<evidence type="ECO:0000313" key="3">
    <source>
        <dbReference type="Proteomes" id="UP000035762"/>
    </source>
</evidence>
<proteinExistence type="predicted"/>
<accession>A0A090MTH3</accession>
<name>A0A090MTH3_AFIFE</name>
<evidence type="ECO:0000313" key="2">
    <source>
        <dbReference type="EMBL" id="CEG08864.1"/>
    </source>
</evidence>
<organism evidence="2 3">
    <name type="scientific">Afipia felis</name>
    <name type="common">Cat scratch disease bacillus</name>
    <dbReference type="NCBI Taxonomy" id="1035"/>
    <lineage>
        <taxon>Bacteria</taxon>
        <taxon>Pseudomonadati</taxon>
        <taxon>Pseudomonadota</taxon>
        <taxon>Alphaproteobacteria</taxon>
        <taxon>Hyphomicrobiales</taxon>
        <taxon>Nitrobacteraceae</taxon>
        <taxon>Afipia</taxon>
    </lineage>
</organism>
<dbReference type="Gene3D" id="2.40.128.520">
    <property type="match status" value="1"/>
</dbReference>
<dbReference type="InterPro" id="IPR019223">
    <property type="entry name" value="DUF2147"/>
</dbReference>
<sequence length="206" mass="21853">MAQSEFRKVFIDSFHSPPFDALNIGAQSPISRTEFAGWLPPSLTLQIIGTCTILMPVFVTRILTAGLASLVVAAAGSLPGNAQDNSPATGIWLTEKGDARIRITTCGAWICGKVIALREPIDPDTGKPATDNKNPNPALAQRPVIGLNLFNDMRATGPASWAGRIYNAEDGQFYASKVMLQGPARLRVEGCVGALCGGETWSKVGN</sequence>
<dbReference type="PANTHER" id="PTHR36919:SF2">
    <property type="entry name" value="BLL6627 PROTEIN"/>
    <property type="match status" value="1"/>
</dbReference>
<dbReference type="AlphaFoldDB" id="A0A090MTH3"/>
<keyword evidence="3" id="KW-1185">Reference proteome</keyword>
<evidence type="ECO:0000259" key="1">
    <source>
        <dbReference type="Pfam" id="PF09917"/>
    </source>
</evidence>
<dbReference type="Pfam" id="PF09917">
    <property type="entry name" value="DUF2147"/>
    <property type="match status" value="1"/>
</dbReference>
<protein>
    <recommendedName>
        <fullName evidence="1">DUF2147 domain-containing protein</fullName>
    </recommendedName>
</protein>
<reference evidence="2 3" key="1">
    <citation type="journal article" date="2014" name="Genome Announc.">
        <title>Genome Sequence of Afipia felis Strain 76713, Isolated in Hospital Water Using an Amoeba Co-Culture Procedure.</title>
        <authorList>
            <person name="Benamar S."/>
            <person name="La Scola B."/>
            <person name="Croce O."/>
        </authorList>
    </citation>
    <scope>NUCLEOTIDE SEQUENCE [LARGE SCALE GENOMIC DNA]</scope>
    <source>
        <strain evidence="2 3">76713</strain>
    </source>
</reference>
<gene>
    <name evidence="2" type="ORF">BN961_02283</name>
</gene>
<dbReference type="EMBL" id="CCAZ020000001">
    <property type="protein sequence ID" value="CEG08864.1"/>
    <property type="molecule type" value="Genomic_DNA"/>
</dbReference>
<feature type="domain" description="DUF2147" evidence="1">
    <location>
        <begin position="90"/>
        <end position="203"/>
    </location>
</feature>
<comment type="caution">
    <text evidence="2">The sequence shown here is derived from an EMBL/GenBank/DDBJ whole genome shotgun (WGS) entry which is preliminary data.</text>
</comment>
<dbReference type="PANTHER" id="PTHR36919">
    <property type="entry name" value="BLR1215 PROTEIN"/>
    <property type="match status" value="1"/>
</dbReference>
<dbReference type="Proteomes" id="UP000035762">
    <property type="component" value="Unassembled WGS sequence"/>
</dbReference>